<dbReference type="NCBIfam" id="TIGR03106">
    <property type="entry name" value="trio_M42_hydro"/>
    <property type="match status" value="1"/>
</dbReference>
<dbReference type="AlphaFoldDB" id="A0A1Y2K564"/>
<dbReference type="InterPro" id="IPR023367">
    <property type="entry name" value="Peptidase_M42_dom2"/>
</dbReference>
<keyword evidence="5" id="KW-0378">Hydrolase</keyword>
<feature type="binding site" evidence="8">
    <location>
        <position position="179"/>
    </location>
    <ligand>
        <name>Zn(2+)</name>
        <dbReference type="ChEBI" id="CHEBI:29105"/>
        <label>1</label>
    </ligand>
</feature>
<reference evidence="9 10" key="1">
    <citation type="journal article" date="2016" name="BMC Genomics">
        <title>Combined genomic and structural analyses of a cultured magnetotactic bacterium reveals its niche adaptation to a dynamic environment.</title>
        <authorList>
            <person name="Araujo A.C."/>
            <person name="Morillo V."/>
            <person name="Cypriano J."/>
            <person name="Teixeira L.C."/>
            <person name="Leao P."/>
            <person name="Lyra S."/>
            <person name="Almeida L.G."/>
            <person name="Bazylinski D.A."/>
            <person name="Vasconcellos A.T."/>
            <person name="Abreu F."/>
            <person name="Lins U."/>
        </authorList>
    </citation>
    <scope>NUCLEOTIDE SEQUENCE [LARGE SCALE GENOMIC DNA]</scope>
    <source>
        <strain evidence="9 10">IT-1</strain>
    </source>
</reference>
<evidence type="ECO:0000256" key="3">
    <source>
        <dbReference type="ARBA" id="ARBA00022670"/>
    </source>
</evidence>
<name>A0A1Y2K564_9PROT</name>
<comment type="similarity">
    <text evidence="1 6">Belongs to the peptidase M42 family.</text>
</comment>
<feature type="binding site" evidence="8">
    <location>
        <position position="179"/>
    </location>
    <ligand>
        <name>Zn(2+)</name>
        <dbReference type="ChEBI" id="CHEBI:29105"/>
        <label>2</label>
    </ligand>
</feature>
<dbReference type="SUPFAM" id="SSF53187">
    <property type="entry name" value="Zn-dependent exopeptidases"/>
    <property type="match status" value="1"/>
</dbReference>
<dbReference type="PIRSF" id="PIRSF001123">
    <property type="entry name" value="PepA_GA"/>
    <property type="match status" value="1"/>
</dbReference>
<dbReference type="Gene3D" id="3.40.630.10">
    <property type="entry name" value="Zn peptidases"/>
    <property type="match status" value="1"/>
</dbReference>
<feature type="binding site" evidence="8">
    <location>
        <position position="61"/>
    </location>
    <ligand>
        <name>Zn(2+)</name>
        <dbReference type="ChEBI" id="CHEBI:29105"/>
        <label>1</label>
    </ligand>
</feature>
<keyword evidence="10" id="KW-1185">Reference proteome</keyword>
<evidence type="ECO:0000313" key="10">
    <source>
        <dbReference type="Proteomes" id="UP000194003"/>
    </source>
</evidence>
<dbReference type="STRING" id="1434232.MAIT1_02376"/>
<dbReference type="InterPro" id="IPR008007">
    <property type="entry name" value="Peptidase_M42"/>
</dbReference>
<evidence type="ECO:0000256" key="2">
    <source>
        <dbReference type="ARBA" id="ARBA00022438"/>
    </source>
</evidence>
<feature type="binding site" evidence="8">
    <location>
        <position position="314"/>
    </location>
    <ligand>
        <name>Zn(2+)</name>
        <dbReference type="ChEBI" id="CHEBI:29105"/>
        <label>2</label>
    </ligand>
</feature>
<keyword evidence="3" id="KW-0645">Protease</keyword>
<dbReference type="InterPro" id="IPR051464">
    <property type="entry name" value="Peptidase_M42_aminopept"/>
</dbReference>
<evidence type="ECO:0000313" key="9">
    <source>
        <dbReference type="EMBL" id="OSM02264.1"/>
    </source>
</evidence>
<dbReference type="Gene3D" id="2.40.30.40">
    <property type="entry name" value="Peptidase M42, domain 2"/>
    <property type="match status" value="1"/>
</dbReference>
<feature type="binding site" evidence="8">
    <location>
        <position position="214"/>
    </location>
    <ligand>
        <name>Zn(2+)</name>
        <dbReference type="ChEBI" id="CHEBI:29105"/>
        <label>2</label>
    </ligand>
</feature>
<gene>
    <name evidence="9" type="ORF">MAIT1_02376</name>
</gene>
<protein>
    <submittedName>
        <fullName evidence="9">Putative peptidase M42 family protein</fullName>
    </submittedName>
</protein>
<accession>A0A1Y2K564</accession>
<comment type="caution">
    <text evidence="9">The sequence shown here is derived from an EMBL/GenBank/DDBJ whole genome shotgun (WGS) entry which is preliminary data.</text>
</comment>
<dbReference type="GO" id="GO:0004177">
    <property type="term" value="F:aminopeptidase activity"/>
    <property type="evidence" value="ECO:0007669"/>
    <property type="project" value="UniProtKB-UniRule"/>
</dbReference>
<keyword evidence="2" id="KW-0031">Aminopeptidase</keyword>
<keyword evidence="4 8" id="KW-0479">Metal-binding</keyword>
<sequence length="344" mass="37351">MEQLQELLRIPSPSGYTDQVVTYVKSQLDELGLEVELTRRGAIRAVLRGRDETIQRAVVGHLDTLGCIVKSLKENGRIELLPIGFWSARFAEGARVTLLADTGRSYRGTIVPLKASGHVYNEEIDQMPVGWGYVELRLDERVHSPGDLMALGIHVGDHVAVDSAPEITDSGYICARHLDDKAAVAAMLTAARAVAQSGRKPPTTIYLLFTISEEVGVGASHVLHGDASELVSVDNGTMAPGQNTCEFGVTIAMMDSSGPFDYHLSRHMATLCREFAIEHSRDVFRYYRSDAAAALEAGNDIRTALVCFGLDASHGHERVHADSLAALAKLLYAYITTPPAKPLT</sequence>
<evidence type="ECO:0000256" key="4">
    <source>
        <dbReference type="ARBA" id="ARBA00022723"/>
    </source>
</evidence>
<dbReference type="SUPFAM" id="SSF101821">
    <property type="entry name" value="Aminopeptidase/glucanase lid domain"/>
    <property type="match status" value="1"/>
</dbReference>
<dbReference type="Proteomes" id="UP000194003">
    <property type="component" value="Unassembled WGS sequence"/>
</dbReference>
<dbReference type="PANTHER" id="PTHR32481">
    <property type="entry name" value="AMINOPEPTIDASE"/>
    <property type="match status" value="1"/>
</dbReference>
<dbReference type="GO" id="GO:0006508">
    <property type="term" value="P:proteolysis"/>
    <property type="evidence" value="ECO:0007669"/>
    <property type="project" value="UniProtKB-KW"/>
</dbReference>
<dbReference type="RefSeq" id="WP_241893497.1">
    <property type="nucleotide sequence ID" value="NZ_LVJN01000020.1"/>
</dbReference>
<evidence type="ECO:0000256" key="7">
    <source>
        <dbReference type="PIRSR" id="PIRSR001123-1"/>
    </source>
</evidence>
<dbReference type="EMBL" id="LVJN01000020">
    <property type="protein sequence ID" value="OSM02264.1"/>
    <property type="molecule type" value="Genomic_DNA"/>
</dbReference>
<evidence type="ECO:0000256" key="6">
    <source>
        <dbReference type="PIRNR" id="PIRNR001123"/>
    </source>
</evidence>
<dbReference type="PANTHER" id="PTHR32481:SF7">
    <property type="entry name" value="AMINOPEPTIDASE YHFE-RELATED"/>
    <property type="match status" value="1"/>
</dbReference>
<dbReference type="Pfam" id="PF05343">
    <property type="entry name" value="Peptidase_M42"/>
    <property type="match status" value="1"/>
</dbReference>
<comment type="cofactor">
    <cofactor evidence="8">
        <name>a divalent metal cation</name>
        <dbReference type="ChEBI" id="CHEBI:60240"/>
    </cofactor>
    <text evidence="8">Binds 2 divalent metal cations per subunit.</text>
</comment>
<evidence type="ECO:0000256" key="8">
    <source>
        <dbReference type="PIRSR" id="PIRSR001123-2"/>
    </source>
</evidence>
<dbReference type="GO" id="GO:0046872">
    <property type="term" value="F:metal ion binding"/>
    <property type="evidence" value="ECO:0007669"/>
    <property type="project" value="UniProtKB-UniRule"/>
</dbReference>
<evidence type="ECO:0000256" key="1">
    <source>
        <dbReference type="ARBA" id="ARBA00006272"/>
    </source>
</evidence>
<dbReference type="InterPro" id="IPR017537">
    <property type="entry name" value="Peptidase_M42_hydrolase"/>
</dbReference>
<feature type="active site" description="Proton acceptor" evidence="7">
    <location>
        <position position="213"/>
    </location>
</feature>
<proteinExistence type="inferred from homology"/>
<dbReference type="CDD" id="cd05657">
    <property type="entry name" value="M42_glucanase_like"/>
    <property type="match status" value="1"/>
</dbReference>
<organism evidence="9 10">
    <name type="scientific">Magnetofaba australis IT-1</name>
    <dbReference type="NCBI Taxonomy" id="1434232"/>
    <lineage>
        <taxon>Bacteria</taxon>
        <taxon>Pseudomonadati</taxon>
        <taxon>Pseudomonadota</taxon>
        <taxon>Magnetococcia</taxon>
        <taxon>Magnetococcales</taxon>
        <taxon>Magnetococcaceae</taxon>
        <taxon>Magnetofaba</taxon>
    </lineage>
</organism>
<evidence type="ECO:0000256" key="5">
    <source>
        <dbReference type="ARBA" id="ARBA00022801"/>
    </source>
</evidence>